<dbReference type="InterPro" id="IPR017871">
    <property type="entry name" value="ABC_transporter-like_CS"/>
</dbReference>
<dbReference type="GO" id="GO:0043190">
    <property type="term" value="C:ATP-binding cassette (ABC) transporter complex"/>
    <property type="evidence" value="ECO:0007669"/>
    <property type="project" value="TreeGrafter"/>
</dbReference>
<dbReference type="Proteomes" id="UP000198809">
    <property type="component" value="Unassembled WGS sequence"/>
</dbReference>
<dbReference type="STRING" id="1333845.SAMN04487895_112148"/>
<organism evidence="11 12">
    <name type="scientific">Paenibacillus sophorae</name>
    <dbReference type="NCBI Taxonomy" id="1333845"/>
    <lineage>
        <taxon>Bacteria</taxon>
        <taxon>Bacillati</taxon>
        <taxon>Bacillota</taxon>
        <taxon>Bacilli</taxon>
        <taxon>Bacillales</taxon>
        <taxon>Paenibacillaceae</taxon>
        <taxon>Paenibacillus</taxon>
    </lineage>
</organism>
<evidence type="ECO:0000313" key="13">
    <source>
        <dbReference type="Proteomes" id="UP000683429"/>
    </source>
</evidence>
<dbReference type="Pfam" id="PF00005">
    <property type="entry name" value="ABC_tran"/>
    <property type="match status" value="1"/>
</dbReference>
<dbReference type="OrthoDB" id="9784332at2"/>
<proteinExistence type="inferred from homology"/>
<evidence type="ECO:0000313" key="12">
    <source>
        <dbReference type="Proteomes" id="UP000198809"/>
    </source>
</evidence>
<dbReference type="EMBL" id="CP076607">
    <property type="protein sequence ID" value="QWU15594.1"/>
    <property type="molecule type" value="Genomic_DNA"/>
</dbReference>
<dbReference type="GO" id="GO:0005524">
    <property type="term" value="F:ATP binding"/>
    <property type="evidence" value="ECO:0007669"/>
    <property type="project" value="UniProtKB-KW"/>
</dbReference>
<dbReference type="InterPro" id="IPR015856">
    <property type="entry name" value="ABC_transpr_CbiO/EcfA_su"/>
</dbReference>
<keyword evidence="4" id="KW-1003">Cell membrane</keyword>
<evidence type="ECO:0000313" key="11">
    <source>
        <dbReference type="EMBL" id="SEO83209.1"/>
    </source>
</evidence>
<keyword evidence="8" id="KW-0472">Membrane</keyword>
<reference evidence="10 13" key="2">
    <citation type="submission" date="2021-06" db="EMBL/GenBank/DDBJ databases">
        <title>Whole genome sequence of Paenibacillus sophorae DSM23020 for comparative genomics.</title>
        <authorList>
            <person name="Kim M.-J."/>
            <person name="Lee G."/>
            <person name="Shin J.-H."/>
        </authorList>
    </citation>
    <scope>NUCLEOTIDE SEQUENCE [LARGE SCALE GENOMIC DNA]</scope>
    <source>
        <strain evidence="10 13">DSM 23020</strain>
    </source>
</reference>
<evidence type="ECO:0000256" key="1">
    <source>
        <dbReference type="ARBA" id="ARBA00004202"/>
    </source>
</evidence>
<dbReference type="GO" id="GO:0016887">
    <property type="term" value="F:ATP hydrolysis activity"/>
    <property type="evidence" value="ECO:0007669"/>
    <property type="project" value="InterPro"/>
</dbReference>
<dbReference type="RefSeq" id="WP_051500172.1">
    <property type="nucleotide sequence ID" value="NZ_CP076607.1"/>
</dbReference>
<dbReference type="PANTHER" id="PTHR43553:SF27">
    <property type="entry name" value="ENERGY-COUPLING FACTOR TRANSPORTER ATP-BINDING PROTEIN ECFA2"/>
    <property type="match status" value="1"/>
</dbReference>
<protein>
    <submittedName>
        <fullName evidence="10">ATP-binding cassette domain-containing protein</fullName>
    </submittedName>
    <submittedName>
        <fullName evidence="11">Energy-coupling factor transport system ATP-binding protein</fullName>
    </submittedName>
</protein>
<feature type="domain" description="ABC transporter" evidence="9">
    <location>
        <begin position="3"/>
        <end position="244"/>
    </location>
</feature>
<keyword evidence="7" id="KW-1278">Translocase</keyword>
<dbReference type="InterPro" id="IPR003439">
    <property type="entry name" value="ABC_transporter-like_ATP-bd"/>
</dbReference>
<dbReference type="SMART" id="SM00382">
    <property type="entry name" value="AAA"/>
    <property type="match status" value="1"/>
</dbReference>
<reference evidence="11 12" key="1">
    <citation type="submission" date="2016-10" db="EMBL/GenBank/DDBJ databases">
        <authorList>
            <person name="de Groot N.N."/>
        </authorList>
    </citation>
    <scope>NUCLEOTIDE SEQUENCE [LARGE SCALE GENOMIC DNA]</scope>
    <source>
        <strain evidence="11 12">CGMCC 1.10238</strain>
    </source>
</reference>
<keyword evidence="5" id="KW-0547">Nucleotide-binding</keyword>
<evidence type="ECO:0000256" key="5">
    <source>
        <dbReference type="ARBA" id="ARBA00022741"/>
    </source>
</evidence>
<gene>
    <name evidence="10" type="ORF">KP014_27775</name>
    <name evidence="11" type="ORF">SAMN04487895_112148</name>
</gene>
<keyword evidence="6 11" id="KW-0067">ATP-binding</keyword>
<dbReference type="InterPro" id="IPR003593">
    <property type="entry name" value="AAA+_ATPase"/>
</dbReference>
<dbReference type="GO" id="GO:0042626">
    <property type="term" value="F:ATPase-coupled transmembrane transporter activity"/>
    <property type="evidence" value="ECO:0007669"/>
    <property type="project" value="TreeGrafter"/>
</dbReference>
<dbReference type="InterPro" id="IPR050095">
    <property type="entry name" value="ECF_ABC_transporter_ATP-bd"/>
</dbReference>
<sequence length="283" mass="32220">MGINFRKVSYTHAKRSPLAHKVVNDITFSIPDGQFVAVMGPSGSGKSTLGQLAAGLLHPDTGTVSVDNIPRNNRKSRSDFLNKVTYVSQYPEHQLIEETVFRDIRYGLRRMKYNDQEITVKVKEAMENVGLGFEQYKDRSPFQLSGGEKKRVVLAGAMILEPKILILDEPTVGLDPLTRMKFLALLTLLQRTRLMTIVFITHNLQDALEHADRLVILNHGQLIYDLKITEIRCVLEDPDIPLSSTPLLRLQKELESFFRGKIDPELVQEYKLLTFISDRLMRT</sequence>
<keyword evidence="13" id="KW-1185">Reference proteome</keyword>
<keyword evidence="3" id="KW-0813">Transport</keyword>
<evidence type="ECO:0000256" key="3">
    <source>
        <dbReference type="ARBA" id="ARBA00022448"/>
    </source>
</evidence>
<evidence type="ECO:0000256" key="4">
    <source>
        <dbReference type="ARBA" id="ARBA00022475"/>
    </source>
</evidence>
<comment type="similarity">
    <text evidence="2">Belongs to the ABC transporter superfamily.</text>
</comment>
<name>A0A1H8SW42_9BACL</name>
<evidence type="ECO:0000256" key="8">
    <source>
        <dbReference type="ARBA" id="ARBA00023136"/>
    </source>
</evidence>
<evidence type="ECO:0000256" key="6">
    <source>
        <dbReference type="ARBA" id="ARBA00022840"/>
    </source>
</evidence>
<dbReference type="PROSITE" id="PS50893">
    <property type="entry name" value="ABC_TRANSPORTER_2"/>
    <property type="match status" value="1"/>
</dbReference>
<evidence type="ECO:0000256" key="7">
    <source>
        <dbReference type="ARBA" id="ARBA00022967"/>
    </source>
</evidence>
<dbReference type="Proteomes" id="UP000683429">
    <property type="component" value="Chromosome"/>
</dbReference>
<dbReference type="SUPFAM" id="SSF52540">
    <property type="entry name" value="P-loop containing nucleoside triphosphate hydrolases"/>
    <property type="match status" value="1"/>
</dbReference>
<dbReference type="InterPro" id="IPR027417">
    <property type="entry name" value="P-loop_NTPase"/>
</dbReference>
<dbReference type="AlphaFoldDB" id="A0A1H8SW42"/>
<evidence type="ECO:0000313" key="10">
    <source>
        <dbReference type="EMBL" id="QWU15594.1"/>
    </source>
</evidence>
<accession>A0A1H8SW42</accession>
<comment type="subcellular location">
    <subcellularLocation>
        <location evidence="1">Cell membrane</location>
        <topology evidence="1">Peripheral membrane protein</topology>
    </subcellularLocation>
</comment>
<dbReference type="CDD" id="cd03225">
    <property type="entry name" value="ABC_cobalt_CbiO_domain1"/>
    <property type="match status" value="1"/>
</dbReference>
<evidence type="ECO:0000256" key="2">
    <source>
        <dbReference type="ARBA" id="ARBA00005417"/>
    </source>
</evidence>
<evidence type="ECO:0000259" key="9">
    <source>
        <dbReference type="PROSITE" id="PS50893"/>
    </source>
</evidence>
<dbReference type="Gene3D" id="3.40.50.300">
    <property type="entry name" value="P-loop containing nucleotide triphosphate hydrolases"/>
    <property type="match status" value="1"/>
</dbReference>
<dbReference type="EMBL" id="FODH01000012">
    <property type="protein sequence ID" value="SEO83209.1"/>
    <property type="molecule type" value="Genomic_DNA"/>
</dbReference>
<dbReference type="PROSITE" id="PS00211">
    <property type="entry name" value="ABC_TRANSPORTER_1"/>
    <property type="match status" value="1"/>
</dbReference>
<dbReference type="PANTHER" id="PTHR43553">
    <property type="entry name" value="HEAVY METAL TRANSPORTER"/>
    <property type="match status" value="1"/>
</dbReference>